<dbReference type="Gene3D" id="3.30.420.40">
    <property type="match status" value="2"/>
</dbReference>
<evidence type="ECO:0000313" key="5">
    <source>
        <dbReference type="Proteomes" id="UP001213000"/>
    </source>
</evidence>
<proteinExistence type="inferred from homology"/>
<dbReference type="AlphaFoldDB" id="A0AAD5W310"/>
<dbReference type="SUPFAM" id="SSF53067">
    <property type="entry name" value="Actin-like ATPase domain"/>
    <property type="match status" value="2"/>
</dbReference>
<dbReference type="Gene3D" id="3.90.640.10">
    <property type="entry name" value="Actin, Chain A, domain 4"/>
    <property type="match status" value="1"/>
</dbReference>
<comment type="caution">
    <text evidence="4">The sequence shown here is derived from an EMBL/GenBank/DDBJ whole genome shotgun (WGS) entry which is preliminary data.</text>
</comment>
<comment type="similarity">
    <text evidence="1">Belongs to the heat shock protein 70 family.</text>
</comment>
<evidence type="ECO:0000256" key="1">
    <source>
        <dbReference type="ARBA" id="ARBA00007381"/>
    </source>
</evidence>
<dbReference type="FunFam" id="3.30.420.40:FF:000028">
    <property type="entry name" value="heat shock 70 kDa protein-like"/>
    <property type="match status" value="1"/>
</dbReference>
<dbReference type="FunFam" id="3.90.640.10:FF:000003">
    <property type="entry name" value="Molecular chaperone DnaK"/>
    <property type="match status" value="1"/>
</dbReference>
<protein>
    <submittedName>
        <fullName evidence="4">Uncharacterized protein</fullName>
    </submittedName>
</protein>
<dbReference type="InterPro" id="IPR013126">
    <property type="entry name" value="Hsp_70_fam"/>
</dbReference>
<dbReference type="GO" id="GO:0005524">
    <property type="term" value="F:ATP binding"/>
    <property type="evidence" value="ECO:0007669"/>
    <property type="project" value="UniProtKB-KW"/>
</dbReference>
<evidence type="ECO:0000256" key="3">
    <source>
        <dbReference type="ARBA" id="ARBA00022840"/>
    </source>
</evidence>
<accession>A0AAD5W310</accession>
<gene>
    <name evidence="4" type="ORF">NP233_g88</name>
</gene>
<reference evidence="4" key="1">
    <citation type="submission" date="2022-07" db="EMBL/GenBank/DDBJ databases">
        <title>Genome Sequence of Leucocoprinus birnbaumii.</title>
        <authorList>
            <person name="Buettner E."/>
        </authorList>
    </citation>
    <scope>NUCLEOTIDE SEQUENCE</scope>
    <source>
        <strain evidence="4">VT141</strain>
    </source>
</reference>
<dbReference type="EMBL" id="JANIEX010000002">
    <property type="protein sequence ID" value="KAJ3576930.1"/>
    <property type="molecule type" value="Genomic_DNA"/>
</dbReference>
<dbReference type="GO" id="GO:0140662">
    <property type="term" value="F:ATP-dependent protein folding chaperone"/>
    <property type="evidence" value="ECO:0007669"/>
    <property type="project" value="InterPro"/>
</dbReference>
<dbReference type="PRINTS" id="PR00301">
    <property type="entry name" value="HEATSHOCK70"/>
</dbReference>
<evidence type="ECO:0000256" key="2">
    <source>
        <dbReference type="ARBA" id="ARBA00022741"/>
    </source>
</evidence>
<dbReference type="PANTHER" id="PTHR19375">
    <property type="entry name" value="HEAT SHOCK PROTEIN 70KDA"/>
    <property type="match status" value="1"/>
</dbReference>
<organism evidence="4 5">
    <name type="scientific">Leucocoprinus birnbaumii</name>
    <dbReference type="NCBI Taxonomy" id="56174"/>
    <lineage>
        <taxon>Eukaryota</taxon>
        <taxon>Fungi</taxon>
        <taxon>Dikarya</taxon>
        <taxon>Basidiomycota</taxon>
        <taxon>Agaricomycotina</taxon>
        <taxon>Agaricomycetes</taxon>
        <taxon>Agaricomycetidae</taxon>
        <taxon>Agaricales</taxon>
        <taxon>Agaricineae</taxon>
        <taxon>Agaricaceae</taxon>
        <taxon>Leucocoprinus</taxon>
    </lineage>
</organism>
<name>A0AAD5W310_9AGAR</name>
<sequence>MVLEKMEGTTETFLSRKVTHVVIAVLAYFNNARRQATKDAGTIADHTVLCIIDEPAATIIVQSPDSGVSDASLLSIDDGNDFFETLTHTKCEELSVDNRVIDHLIKSYKKKVSTGVSKNLCALGRLKREVEKAKRTLPSQQPARIKIGPFEDGNDFSVTLAHFKFGKHNVDLFRKTMKPAEQVLKDLNVKKEDIDKVRRPNFYFISVTHCLVGGSTRIPKVQQLLEESFNGKEPSKRIHPGAAVAYGVAVRDGILSGAEGTANVVLIDVSPLTLGIEATGGVFTRLMIRAPRWNTEYVHLYRPAKGLSTLTRGIIS</sequence>
<keyword evidence="2" id="KW-0547">Nucleotide-binding</keyword>
<dbReference type="Proteomes" id="UP001213000">
    <property type="component" value="Unassembled WGS sequence"/>
</dbReference>
<dbReference type="InterPro" id="IPR043129">
    <property type="entry name" value="ATPase_NBD"/>
</dbReference>
<evidence type="ECO:0000313" key="4">
    <source>
        <dbReference type="EMBL" id="KAJ3576930.1"/>
    </source>
</evidence>
<keyword evidence="3" id="KW-0067">ATP-binding</keyword>
<dbReference type="Pfam" id="PF00012">
    <property type="entry name" value="HSP70"/>
    <property type="match status" value="1"/>
</dbReference>
<keyword evidence="5" id="KW-1185">Reference proteome</keyword>